<dbReference type="Gene3D" id="3.30.70.60">
    <property type="match status" value="1"/>
</dbReference>
<dbReference type="Proteomes" id="UP000321574">
    <property type="component" value="Unassembled WGS sequence"/>
</dbReference>
<keyword evidence="2" id="KW-1133">Transmembrane helix</keyword>
<keyword evidence="2" id="KW-0812">Transmembrane</keyword>
<keyword evidence="2" id="KW-0472">Membrane</keyword>
<feature type="transmembrane region" description="Helical" evidence="2">
    <location>
        <begin position="12"/>
        <end position="35"/>
    </location>
</feature>
<name>A0A5C8NMR2_9BACI</name>
<sequence length="227" mass="26469">MYNLFQENKRIFFILITLLFILLIILYFIVLQPIFAQKRNTENSSEGVNTTISQLQQELADTKDEDTFDPEKYTYDKKLPESKELDELLLKFEKMEAISSNRIIKMDFSYVGSIPETGVDKTGDETEETETSTEESSDESTKEDIEPAIDISNKPEALQPIIIDMEVAAPDYDHFQQFLTEIEKEERLTIVSTLEFEKPAEQELVRAEEPIEEVVFKIQLMTFYYEK</sequence>
<proteinExistence type="predicted"/>
<dbReference type="AlphaFoldDB" id="A0A5C8NMR2"/>
<feature type="region of interest" description="Disordered" evidence="1">
    <location>
        <begin position="115"/>
        <end position="146"/>
    </location>
</feature>
<evidence type="ECO:0000256" key="2">
    <source>
        <dbReference type="SAM" id="Phobius"/>
    </source>
</evidence>
<dbReference type="RefSeq" id="WP_147668477.1">
    <property type="nucleotide sequence ID" value="NZ_VDUW01000009.1"/>
</dbReference>
<dbReference type="OrthoDB" id="2718487at2"/>
<organism evidence="3 4">
    <name type="scientific">Cerasibacillus terrae</name>
    <dbReference type="NCBI Taxonomy" id="2498845"/>
    <lineage>
        <taxon>Bacteria</taxon>
        <taxon>Bacillati</taxon>
        <taxon>Bacillota</taxon>
        <taxon>Bacilli</taxon>
        <taxon>Bacillales</taxon>
        <taxon>Bacillaceae</taxon>
        <taxon>Cerasibacillus</taxon>
    </lineage>
</organism>
<evidence type="ECO:0000313" key="3">
    <source>
        <dbReference type="EMBL" id="TXL62478.1"/>
    </source>
</evidence>
<feature type="compositionally biased region" description="Acidic residues" evidence="1">
    <location>
        <begin position="125"/>
        <end position="138"/>
    </location>
</feature>
<gene>
    <name evidence="3" type="ORF">FHP05_11770</name>
</gene>
<dbReference type="EMBL" id="VDUW01000009">
    <property type="protein sequence ID" value="TXL62478.1"/>
    <property type="molecule type" value="Genomic_DNA"/>
</dbReference>
<evidence type="ECO:0000313" key="4">
    <source>
        <dbReference type="Proteomes" id="UP000321574"/>
    </source>
</evidence>
<protein>
    <submittedName>
        <fullName evidence="3">Uncharacterized protein</fullName>
    </submittedName>
</protein>
<comment type="caution">
    <text evidence="3">The sequence shown here is derived from an EMBL/GenBank/DDBJ whole genome shotgun (WGS) entry which is preliminary data.</text>
</comment>
<reference evidence="3 4" key="1">
    <citation type="submission" date="2019-06" db="EMBL/GenBank/DDBJ databases">
        <title>Cerasibacillus sp. nov., isolated from maize field.</title>
        <authorList>
            <person name="Lin S.-Y."/>
            <person name="Tsai C.-F."/>
            <person name="Young C.-C."/>
        </authorList>
    </citation>
    <scope>NUCLEOTIDE SEQUENCE [LARGE SCALE GENOMIC DNA]</scope>
    <source>
        <strain evidence="3 4">CC-CFT480</strain>
    </source>
</reference>
<dbReference type="InterPro" id="IPR014717">
    <property type="entry name" value="Transl_elong_EF1B/ribsomal_bS6"/>
</dbReference>
<keyword evidence="4" id="KW-1185">Reference proteome</keyword>
<evidence type="ECO:0000256" key="1">
    <source>
        <dbReference type="SAM" id="MobiDB-lite"/>
    </source>
</evidence>
<accession>A0A5C8NMR2</accession>